<dbReference type="Pfam" id="PF08268">
    <property type="entry name" value="FBA_3"/>
    <property type="match status" value="1"/>
</dbReference>
<dbReference type="Pfam" id="PF00646">
    <property type="entry name" value="F-box"/>
    <property type="match status" value="1"/>
</dbReference>
<dbReference type="InterPro" id="IPR013187">
    <property type="entry name" value="F-box-assoc_dom_typ3"/>
</dbReference>
<dbReference type="SMART" id="SM00256">
    <property type="entry name" value="FBOX"/>
    <property type="match status" value="1"/>
</dbReference>
<dbReference type="OrthoDB" id="1867629at2759"/>
<dbReference type="InterPro" id="IPR017451">
    <property type="entry name" value="F-box-assoc_interact_dom"/>
</dbReference>
<keyword evidence="3" id="KW-1185">Reference proteome</keyword>
<gene>
    <name evidence="2" type="ORF">F3Y22_tig00003398pilonHSYRG00201</name>
</gene>
<organism evidence="2 3">
    <name type="scientific">Hibiscus syriacus</name>
    <name type="common">Rose of Sharon</name>
    <dbReference type="NCBI Taxonomy" id="106335"/>
    <lineage>
        <taxon>Eukaryota</taxon>
        <taxon>Viridiplantae</taxon>
        <taxon>Streptophyta</taxon>
        <taxon>Embryophyta</taxon>
        <taxon>Tracheophyta</taxon>
        <taxon>Spermatophyta</taxon>
        <taxon>Magnoliopsida</taxon>
        <taxon>eudicotyledons</taxon>
        <taxon>Gunneridae</taxon>
        <taxon>Pentapetalae</taxon>
        <taxon>rosids</taxon>
        <taxon>malvids</taxon>
        <taxon>Malvales</taxon>
        <taxon>Malvaceae</taxon>
        <taxon>Malvoideae</taxon>
        <taxon>Hibiscus</taxon>
    </lineage>
</organism>
<evidence type="ECO:0000259" key="1">
    <source>
        <dbReference type="PROSITE" id="PS50181"/>
    </source>
</evidence>
<dbReference type="SUPFAM" id="SSF81383">
    <property type="entry name" value="F-box domain"/>
    <property type="match status" value="1"/>
</dbReference>
<dbReference type="InterPro" id="IPR050796">
    <property type="entry name" value="SCF_F-box_component"/>
</dbReference>
<accession>A0A6A3CMN4</accession>
<dbReference type="AlphaFoldDB" id="A0A6A3CMN4"/>
<dbReference type="PANTHER" id="PTHR31672:SF13">
    <property type="entry name" value="F-BOX PROTEIN CPR30-LIKE"/>
    <property type="match status" value="1"/>
</dbReference>
<evidence type="ECO:0000313" key="2">
    <source>
        <dbReference type="EMBL" id="KAE8729774.1"/>
    </source>
</evidence>
<dbReference type="Gene3D" id="1.20.1280.50">
    <property type="match status" value="1"/>
</dbReference>
<dbReference type="InterPro" id="IPR001810">
    <property type="entry name" value="F-box_dom"/>
</dbReference>
<proteinExistence type="predicted"/>
<dbReference type="CDD" id="cd22157">
    <property type="entry name" value="F-box_AtFBW1-like"/>
    <property type="match status" value="1"/>
</dbReference>
<evidence type="ECO:0000313" key="3">
    <source>
        <dbReference type="Proteomes" id="UP000436088"/>
    </source>
</evidence>
<dbReference type="PANTHER" id="PTHR31672">
    <property type="entry name" value="BNACNNG10540D PROTEIN"/>
    <property type="match status" value="1"/>
</dbReference>
<feature type="domain" description="F-box" evidence="1">
    <location>
        <begin position="5"/>
        <end position="51"/>
    </location>
</feature>
<protein>
    <recommendedName>
        <fullName evidence="1">F-box domain-containing protein</fullName>
    </recommendedName>
</protein>
<dbReference type="Proteomes" id="UP000436088">
    <property type="component" value="Unassembled WGS sequence"/>
</dbReference>
<dbReference type="NCBIfam" id="TIGR01640">
    <property type="entry name" value="F_box_assoc_1"/>
    <property type="match status" value="1"/>
</dbReference>
<dbReference type="PROSITE" id="PS50181">
    <property type="entry name" value="FBOX"/>
    <property type="match status" value="1"/>
</dbReference>
<name>A0A6A3CMN4_HIBSY</name>
<dbReference type="EMBL" id="VEPZ02000218">
    <property type="protein sequence ID" value="KAE8729774.1"/>
    <property type="molecule type" value="Genomic_DNA"/>
</dbReference>
<sequence length="391" mass="44661">MQGLIKTITELPEMLVLEILSKLLVKSLTRFRCVCKLWSSSFETPNFITKHHQNNLKNNNLNLILKRSHGGTLDDIHYFSQLSTEKDQNFRVKHNIHLPFFENFVHATFIHGPCNGILCLAYLDGIGQNVALWNPSTREFKILPQSTIQRPHGPLEFSSFNSLGFGHDSQTDDFKVVRFVTNYYEENLDEGLLADWNSQVELYSLKNDSWKEISFPGVDGFASALFNNYVNGFIYCQAIAIDHLILSFDMVNENFSTSPLPEFGGSLEQYYLELLNFNGLLGAIFYPREGTDKSFDLWVMNGSWTKQFSVDSILGVERPLGFWKNGELFLESSDQELVLFDPSIQELTNLGIRAYQETMHITAYIESLVPLNGRSEHDECIIRRPVGGESN</sequence>
<comment type="caution">
    <text evidence="2">The sequence shown here is derived from an EMBL/GenBank/DDBJ whole genome shotgun (WGS) entry which is preliminary data.</text>
</comment>
<reference evidence="2" key="1">
    <citation type="submission" date="2019-09" db="EMBL/GenBank/DDBJ databases">
        <title>Draft genome information of white flower Hibiscus syriacus.</title>
        <authorList>
            <person name="Kim Y.-M."/>
        </authorList>
    </citation>
    <scope>NUCLEOTIDE SEQUENCE [LARGE SCALE GENOMIC DNA]</scope>
    <source>
        <strain evidence="2">YM2019G1</strain>
    </source>
</reference>
<dbReference type="InterPro" id="IPR036047">
    <property type="entry name" value="F-box-like_dom_sf"/>
</dbReference>